<dbReference type="PANTHER" id="PTHR34415:SF1">
    <property type="entry name" value="INTEGRASE CATALYTIC DOMAIN-CONTAINING PROTEIN"/>
    <property type="match status" value="1"/>
</dbReference>
<keyword evidence="2" id="KW-1185">Reference proteome</keyword>
<accession>A0ABM4BYR2</accession>
<dbReference type="Pfam" id="PF25273">
    <property type="entry name" value="DUF7869"/>
    <property type="match status" value="1"/>
</dbReference>
<organism evidence="2 3">
    <name type="scientific">Hydra vulgaris</name>
    <name type="common">Hydra</name>
    <name type="synonym">Hydra attenuata</name>
    <dbReference type="NCBI Taxonomy" id="6087"/>
    <lineage>
        <taxon>Eukaryota</taxon>
        <taxon>Metazoa</taxon>
        <taxon>Cnidaria</taxon>
        <taxon>Hydrozoa</taxon>
        <taxon>Hydroidolina</taxon>
        <taxon>Anthoathecata</taxon>
        <taxon>Aplanulata</taxon>
        <taxon>Hydridae</taxon>
        <taxon>Hydra</taxon>
    </lineage>
</organism>
<evidence type="ECO:0000259" key="1">
    <source>
        <dbReference type="Pfam" id="PF25273"/>
    </source>
</evidence>
<dbReference type="RefSeq" id="XP_065654381.1">
    <property type="nucleotide sequence ID" value="XM_065798309.1"/>
</dbReference>
<evidence type="ECO:0000313" key="2">
    <source>
        <dbReference type="Proteomes" id="UP001652625"/>
    </source>
</evidence>
<name>A0ABM4BYR2_HYDVU</name>
<reference evidence="3" key="1">
    <citation type="submission" date="2025-08" db="UniProtKB">
        <authorList>
            <consortium name="RefSeq"/>
        </authorList>
    </citation>
    <scope>IDENTIFICATION</scope>
</reference>
<dbReference type="InterPro" id="IPR057191">
    <property type="entry name" value="DUF7869"/>
</dbReference>
<evidence type="ECO:0000313" key="3">
    <source>
        <dbReference type="RefSeq" id="XP_065654381.1"/>
    </source>
</evidence>
<feature type="domain" description="DUF7869" evidence="1">
    <location>
        <begin position="115"/>
        <end position="247"/>
    </location>
</feature>
<dbReference type="PANTHER" id="PTHR34415">
    <property type="entry name" value="INTEGRASE CATALYTIC DOMAIN-CONTAINING PROTEIN"/>
    <property type="match status" value="1"/>
</dbReference>
<protein>
    <submittedName>
        <fullName evidence="3">Uncharacterized protein LOC136080946</fullName>
    </submittedName>
</protein>
<proteinExistence type="predicted"/>
<dbReference type="Proteomes" id="UP001652625">
    <property type="component" value="Chromosome 06"/>
</dbReference>
<gene>
    <name evidence="3" type="primary">LOC136080946</name>
</gene>
<sequence>MHKLYQELNKDQNQLIVGYHFYYAIFMYNFNLGIGHPATDTCSTCHAFKLAMKDVNLSDASKQTKTALYILHRRKARKFYSLLNDIRPNEITICFDMMENLVLSKLPIGEAYYSRQLYLYVLGVVVHRGNQTQHLNINFFIWLECENCKDSNMICSALQHFLVAYLFDLCSNALVLRLFSDSCYGQNKNINMVSMLLSLRKQHFRNLLITHTFPERGHSYLPANRVFGHVQQDIKKHEQILEPDIYRDILNKVFVFGQDWSALDFKAEVKKFVKTIKTFQIGEGKKLIIKSNYLEIAQCSYHSEPTSHCLLKKGKK</sequence>
<dbReference type="GeneID" id="136080946"/>